<comment type="caution">
    <text evidence="2">The sequence shown here is derived from an EMBL/GenBank/DDBJ whole genome shotgun (WGS) entry which is preliminary data.</text>
</comment>
<feature type="transmembrane region" description="Helical" evidence="1">
    <location>
        <begin position="68"/>
        <end position="89"/>
    </location>
</feature>
<dbReference type="EMBL" id="JAGGJV010000011">
    <property type="protein sequence ID" value="MBP1861641.1"/>
    <property type="molecule type" value="Genomic_DNA"/>
</dbReference>
<gene>
    <name evidence="2" type="ORF">J2Z75_005170</name>
</gene>
<sequence>MTASTAISKAIASAIEMFSKWWVRDTTFGVLIALSGLLLADSFVEIVLPKVLPVLFDGAKSRPIDYGFGIADGVGLAAFVCAILFKMFVMAVDYYKKPDAETAYLAATFTDPALAQKAHERAFGTRATIPEMEALKAHRDDPLGAQRSRARGGRHVKWNGTWYELRSKRHRLKKGITVALFLLTAVVAVTAFICGCASVAVESHLQAGVLLLESMFMALMAGTYVRDIERYSAAEHLVRIPPGPN</sequence>
<reference evidence="2 3" key="1">
    <citation type="submission" date="2021-03" db="EMBL/GenBank/DDBJ databases">
        <title>Genomic Encyclopedia of Type Strains, Phase IV (KMG-IV): sequencing the most valuable type-strain genomes for metagenomic binning, comparative biology and taxonomic classification.</title>
        <authorList>
            <person name="Goeker M."/>
        </authorList>
    </citation>
    <scope>NUCLEOTIDE SEQUENCE [LARGE SCALE GENOMIC DNA]</scope>
    <source>
        <strain evidence="2 3">DSM 26427</strain>
    </source>
</reference>
<evidence type="ECO:0000313" key="3">
    <source>
        <dbReference type="Proteomes" id="UP000823786"/>
    </source>
</evidence>
<keyword evidence="1" id="KW-0812">Transmembrane</keyword>
<accession>A0ABS4EUK4</accession>
<feature type="transmembrane region" description="Helical" evidence="1">
    <location>
        <begin position="27"/>
        <end position="48"/>
    </location>
</feature>
<keyword evidence="3" id="KW-1185">Reference proteome</keyword>
<keyword evidence="1" id="KW-1133">Transmembrane helix</keyword>
<organism evidence="2 3">
    <name type="scientific">Rhizobium herbae</name>
    <dbReference type="NCBI Taxonomy" id="508661"/>
    <lineage>
        <taxon>Bacteria</taxon>
        <taxon>Pseudomonadati</taxon>
        <taxon>Pseudomonadota</taxon>
        <taxon>Alphaproteobacteria</taxon>
        <taxon>Hyphomicrobiales</taxon>
        <taxon>Rhizobiaceae</taxon>
        <taxon>Rhizobium/Agrobacterium group</taxon>
        <taxon>Rhizobium</taxon>
    </lineage>
</organism>
<dbReference type="Proteomes" id="UP000823786">
    <property type="component" value="Unassembled WGS sequence"/>
</dbReference>
<dbReference type="RefSeq" id="WP_209856195.1">
    <property type="nucleotide sequence ID" value="NZ_JAGGJV010000011.1"/>
</dbReference>
<evidence type="ECO:0000313" key="2">
    <source>
        <dbReference type="EMBL" id="MBP1861641.1"/>
    </source>
</evidence>
<protein>
    <submittedName>
        <fullName evidence="2">Uncharacterized protein</fullName>
    </submittedName>
</protein>
<feature type="transmembrane region" description="Helical" evidence="1">
    <location>
        <begin position="176"/>
        <end position="201"/>
    </location>
</feature>
<keyword evidence="1" id="KW-0472">Membrane</keyword>
<name>A0ABS4EUK4_9HYPH</name>
<evidence type="ECO:0000256" key="1">
    <source>
        <dbReference type="SAM" id="Phobius"/>
    </source>
</evidence>
<feature type="transmembrane region" description="Helical" evidence="1">
    <location>
        <begin position="207"/>
        <end position="225"/>
    </location>
</feature>
<proteinExistence type="predicted"/>